<dbReference type="RefSeq" id="WP_116517941.1">
    <property type="nucleotide sequence ID" value="NZ_PDUX01000001.1"/>
</dbReference>
<reference evidence="1 2" key="1">
    <citation type="submission" date="2018-04" db="EMBL/GenBank/DDBJ databases">
        <title>Genomic Encyclopedia of Type Strains, Phase IV (KMG-IV): sequencing the most valuable type-strain genomes for metagenomic binning, comparative biology and taxonomic classification.</title>
        <authorList>
            <person name="Goeker M."/>
        </authorList>
    </citation>
    <scope>NUCLEOTIDE SEQUENCE [LARGE SCALE GENOMIC DNA]</scope>
    <source>
        <strain evidence="1 2">DSM 10065</strain>
    </source>
</reference>
<name>A0A2U1CPR1_9BURK</name>
<dbReference type="EMBL" id="QEKO01000001">
    <property type="protein sequence ID" value="PVY67882.1"/>
    <property type="molecule type" value="Genomic_DNA"/>
</dbReference>
<keyword evidence="2" id="KW-1185">Reference proteome</keyword>
<sequence length="127" mass="14293">MQVYKRKAFQQWQRHEQLPDSALCQAATELESGLIDADLGGGLYKKRVARPGGGKSAGYRLLLSARLGNRYIFLFGFSKNDRTNITRDEIRALQYAGKILLNLDHEALFQALNVGVLIKVNCDEQTH</sequence>
<comment type="caution">
    <text evidence="1">The sequence shown here is derived from an EMBL/GenBank/DDBJ whole genome shotgun (WGS) entry which is preliminary data.</text>
</comment>
<protein>
    <recommendedName>
        <fullName evidence="3">RelE toxin of RelEB toxin-antitoxin system</fullName>
    </recommendedName>
</protein>
<dbReference type="Pfam" id="PF06296">
    <property type="entry name" value="RelE"/>
    <property type="match status" value="1"/>
</dbReference>
<evidence type="ECO:0008006" key="3">
    <source>
        <dbReference type="Google" id="ProtNLM"/>
    </source>
</evidence>
<accession>A0A2U1CPR1</accession>
<organism evidence="1 2">
    <name type="scientific">Pusillimonas noertemannii</name>
    <dbReference type="NCBI Taxonomy" id="305977"/>
    <lineage>
        <taxon>Bacteria</taxon>
        <taxon>Pseudomonadati</taxon>
        <taxon>Pseudomonadota</taxon>
        <taxon>Betaproteobacteria</taxon>
        <taxon>Burkholderiales</taxon>
        <taxon>Alcaligenaceae</taxon>
        <taxon>Pusillimonas</taxon>
    </lineage>
</organism>
<proteinExistence type="predicted"/>
<dbReference type="STRING" id="1231391.GCA_000308195_02484"/>
<dbReference type="PIRSF" id="PIRSF018634">
    <property type="entry name" value="UCP018634"/>
    <property type="match status" value="1"/>
</dbReference>
<dbReference type="OrthoDB" id="8607264at2"/>
<gene>
    <name evidence="1" type="ORF">C7440_0268</name>
</gene>
<dbReference type="AlphaFoldDB" id="A0A2U1CPR1"/>
<dbReference type="InterPro" id="IPR009387">
    <property type="entry name" value="HigB-2"/>
</dbReference>
<dbReference type="Proteomes" id="UP000246145">
    <property type="component" value="Unassembled WGS sequence"/>
</dbReference>
<evidence type="ECO:0000313" key="1">
    <source>
        <dbReference type="EMBL" id="PVY67882.1"/>
    </source>
</evidence>
<evidence type="ECO:0000313" key="2">
    <source>
        <dbReference type="Proteomes" id="UP000246145"/>
    </source>
</evidence>